<dbReference type="Gene3D" id="3.30.40.10">
    <property type="entry name" value="Zinc/RING finger domain, C3HC4 (zinc finger)"/>
    <property type="match status" value="1"/>
</dbReference>
<dbReference type="SUPFAM" id="SSF49562">
    <property type="entry name" value="C2 domain (Calcium/lipid-binding domain, CaLB)"/>
    <property type="match status" value="2"/>
</dbReference>
<evidence type="ECO:0000313" key="7">
    <source>
        <dbReference type="EMBL" id="KAL0965022.1"/>
    </source>
</evidence>
<dbReference type="Pfam" id="PF02318">
    <property type="entry name" value="FYVE_2"/>
    <property type="match status" value="1"/>
</dbReference>
<keyword evidence="8" id="KW-1185">Reference proteome</keyword>
<comment type="subcellular location">
    <subcellularLocation>
        <location evidence="1">Membrane</location>
        <topology evidence="1">Peripheral membrane protein</topology>
    </subcellularLocation>
</comment>
<evidence type="ECO:0008006" key="9">
    <source>
        <dbReference type="Google" id="ProtNLM"/>
    </source>
</evidence>
<dbReference type="InterPro" id="IPR010911">
    <property type="entry name" value="Rab_BD"/>
</dbReference>
<dbReference type="PANTHER" id="PTHR45716">
    <property type="entry name" value="BITESIZE, ISOFORM I"/>
    <property type="match status" value="1"/>
</dbReference>
<dbReference type="Gene3D" id="2.60.40.150">
    <property type="entry name" value="C2 domain"/>
    <property type="match status" value="2"/>
</dbReference>
<dbReference type="InterPro" id="IPR013083">
    <property type="entry name" value="Znf_RING/FYVE/PHD"/>
</dbReference>
<proteinExistence type="predicted"/>
<evidence type="ECO:0000256" key="1">
    <source>
        <dbReference type="ARBA" id="ARBA00004170"/>
    </source>
</evidence>
<feature type="domain" description="C2" evidence="5">
    <location>
        <begin position="294"/>
        <end position="419"/>
    </location>
</feature>
<dbReference type="PROSITE" id="PS50004">
    <property type="entry name" value="C2"/>
    <property type="match status" value="2"/>
</dbReference>
<feature type="region of interest" description="Disordered" evidence="4">
    <location>
        <begin position="248"/>
        <end position="286"/>
    </location>
</feature>
<accession>A0ABD0WL91</accession>
<evidence type="ECO:0000313" key="8">
    <source>
        <dbReference type="Proteomes" id="UP001557470"/>
    </source>
</evidence>
<dbReference type="Proteomes" id="UP001557470">
    <property type="component" value="Unassembled WGS sequence"/>
</dbReference>
<sequence length="594" mass="67304">MDLSLLQALEREKVLEVLQRDKLLRNTEEDRIRKLKIELQEIRRKGAKNFSLQYSERTCARCQRPLGKFWNSGAVCQGCSHRICNRCRVGVSNLDWKCTVCHAYREVKIKSGDWFLEEKAKKYPHDTDSHETIGEKLLKSYQRLSQIAVVPPTPPPYYGSPTFNRYGEVKSMKKPFTKSMEDLMFSITSHVRKFSKSQEDLRLKQELLTVDKSRRPSIVQKSFSDTNINTSVINLSNVPSLPNLFKKGKNDDHSCSSSGGDEELSQSSENSELKRGGSFRSSGADSGFHEVSSVTGELELTVDFNDTTSCLEITVKCCRNLSCGDTKRKKCHPYVKVSLVLETTRCIKLRTPVKRNTTDPIYNEVLQFPLDRSLLTQSRLQATVWHSGTLKKKVFLGEVVIRLDGWMFEDGTAHSSCWYSLSPKPECPEGGAIESSSSGELLVRMKFSSLSQPTWDCHTDEVHIRLHDVGQLTVVVVGAKNLPAKSNTSQNTYIKGYLVLPGPRELVQKSPVLKRKPGPEWSHQLVFSKVKPSELHICTLNLELWDHTPFTRSDRLLGGAIMEAESSWRLVSQAPNIWHDFTLPVQTNAHGRRT</sequence>
<dbReference type="SMART" id="SM00239">
    <property type="entry name" value="C2"/>
    <property type="match status" value="2"/>
</dbReference>
<evidence type="ECO:0000256" key="3">
    <source>
        <dbReference type="ARBA" id="ARBA00023136"/>
    </source>
</evidence>
<name>A0ABD0WL91_UMBPY</name>
<protein>
    <recommendedName>
        <fullName evidence="9">Synaptotagmin-like protein 3</fullName>
    </recommendedName>
</protein>
<dbReference type="InterPro" id="IPR000008">
    <property type="entry name" value="C2_dom"/>
</dbReference>
<keyword evidence="2" id="KW-0677">Repeat</keyword>
<reference evidence="7 8" key="1">
    <citation type="submission" date="2024-06" db="EMBL/GenBank/DDBJ databases">
        <authorList>
            <person name="Pan Q."/>
            <person name="Wen M."/>
            <person name="Jouanno E."/>
            <person name="Zahm M."/>
            <person name="Klopp C."/>
            <person name="Cabau C."/>
            <person name="Louis A."/>
            <person name="Berthelot C."/>
            <person name="Parey E."/>
            <person name="Roest Crollius H."/>
            <person name="Montfort J."/>
            <person name="Robinson-Rechavi M."/>
            <person name="Bouchez O."/>
            <person name="Lampietro C."/>
            <person name="Lopez Roques C."/>
            <person name="Donnadieu C."/>
            <person name="Postlethwait J."/>
            <person name="Bobe J."/>
            <person name="Verreycken H."/>
            <person name="Guiguen Y."/>
        </authorList>
    </citation>
    <scope>NUCLEOTIDE SEQUENCE [LARGE SCALE GENOMIC DNA]</scope>
    <source>
        <strain evidence="7">Up_M1</strain>
        <tissue evidence="7">Testis</tissue>
    </source>
</reference>
<dbReference type="FunFam" id="2.60.40.150:FF:000006">
    <property type="entry name" value="Synaptotagmin-like 5, isoform CRA_a"/>
    <property type="match status" value="1"/>
</dbReference>
<comment type="caution">
    <text evidence="7">The sequence shown here is derived from an EMBL/GenBank/DDBJ whole genome shotgun (WGS) entry which is preliminary data.</text>
</comment>
<dbReference type="InterPro" id="IPR041282">
    <property type="entry name" value="FYVE_2"/>
</dbReference>
<feature type="domain" description="RabBD" evidence="6">
    <location>
        <begin position="1"/>
        <end position="118"/>
    </location>
</feature>
<dbReference type="InterPro" id="IPR011011">
    <property type="entry name" value="Znf_FYVE_PHD"/>
</dbReference>
<dbReference type="CDD" id="cd15765">
    <property type="entry name" value="FYVE_Slp3"/>
    <property type="match status" value="1"/>
</dbReference>
<dbReference type="Pfam" id="PF00168">
    <property type="entry name" value="C2"/>
    <property type="match status" value="2"/>
</dbReference>
<dbReference type="EMBL" id="JAGEUA010000009">
    <property type="protein sequence ID" value="KAL0965022.1"/>
    <property type="molecule type" value="Genomic_DNA"/>
</dbReference>
<dbReference type="FunFam" id="3.30.40.10:FF:000018">
    <property type="entry name" value="Synaptotagmin-like 5, isoform CRA_a"/>
    <property type="match status" value="1"/>
</dbReference>
<evidence type="ECO:0000259" key="6">
    <source>
        <dbReference type="PROSITE" id="PS50916"/>
    </source>
</evidence>
<evidence type="ECO:0000259" key="5">
    <source>
        <dbReference type="PROSITE" id="PS50004"/>
    </source>
</evidence>
<feature type="domain" description="C2" evidence="5">
    <location>
        <begin position="449"/>
        <end position="579"/>
    </location>
</feature>
<evidence type="ECO:0000256" key="4">
    <source>
        <dbReference type="SAM" id="MobiDB-lite"/>
    </source>
</evidence>
<dbReference type="AlphaFoldDB" id="A0ABD0WL91"/>
<dbReference type="SUPFAM" id="SSF57903">
    <property type="entry name" value="FYVE/PHD zinc finger"/>
    <property type="match status" value="1"/>
</dbReference>
<gene>
    <name evidence="7" type="ORF">UPYG_G00275760</name>
</gene>
<dbReference type="GO" id="GO:0016020">
    <property type="term" value="C:membrane"/>
    <property type="evidence" value="ECO:0007669"/>
    <property type="project" value="UniProtKB-SubCell"/>
</dbReference>
<keyword evidence="3" id="KW-0472">Membrane</keyword>
<organism evidence="7 8">
    <name type="scientific">Umbra pygmaea</name>
    <name type="common">Eastern mudminnow</name>
    <dbReference type="NCBI Taxonomy" id="75934"/>
    <lineage>
        <taxon>Eukaryota</taxon>
        <taxon>Metazoa</taxon>
        <taxon>Chordata</taxon>
        <taxon>Craniata</taxon>
        <taxon>Vertebrata</taxon>
        <taxon>Euteleostomi</taxon>
        <taxon>Actinopterygii</taxon>
        <taxon>Neopterygii</taxon>
        <taxon>Teleostei</taxon>
        <taxon>Protacanthopterygii</taxon>
        <taxon>Esociformes</taxon>
        <taxon>Umbridae</taxon>
        <taxon>Umbra</taxon>
    </lineage>
</organism>
<dbReference type="InterPro" id="IPR035892">
    <property type="entry name" value="C2_domain_sf"/>
</dbReference>
<evidence type="ECO:0000256" key="2">
    <source>
        <dbReference type="ARBA" id="ARBA00022737"/>
    </source>
</evidence>
<dbReference type="PROSITE" id="PS50916">
    <property type="entry name" value="RABBD"/>
    <property type="match status" value="1"/>
</dbReference>
<dbReference type="PANTHER" id="PTHR45716:SF1">
    <property type="entry name" value="SYNAPTOTAGMIN-LIKE PROTEIN 3"/>
    <property type="match status" value="1"/>
</dbReference>